<dbReference type="InterPro" id="IPR022118">
    <property type="entry name" value="Peptidase_C70_AvrRpt2"/>
</dbReference>
<accession>A0A0A3XL35</accession>
<organism evidence="1 2">
    <name type="scientific">Bradyrhizobium japonicum</name>
    <dbReference type="NCBI Taxonomy" id="375"/>
    <lineage>
        <taxon>Bacteria</taxon>
        <taxon>Pseudomonadati</taxon>
        <taxon>Pseudomonadota</taxon>
        <taxon>Alphaproteobacteria</taxon>
        <taxon>Hyphomicrobiales</taxon>
        <taxon>Nitrobacteraceae</taxon>
        <taxon>Bradyrhizobium</taxon>
    </lineage>
</organism>
<reference evidence="1 2" key="1">
    <citation type="submission" date="2014-09" db="EMBL/GenBank/DDBJ databases">
        <title>Draft genome of Bradyrhizobium japonicum Is-34.</title>
        <authorList>
            <person name="Tsurumaru H."/>
            <person name="Yamakawa T."/>
            <person name="Hashimoto S."/>
            <person name="Okizaki K."/>
            <person name="Kanesaki Y."/>
            <person name="Yoshikawa H."/>
            <person name="Yajima S."/>
        </authorList>
    </citation>
    <scope>NUCLEOTIDE SEQUENCE [LARGE SCALE GENOMIC DNA]</scope>
    <source>
        <strain evidence="1 2">Is-34</strain>
    </source>
</reference>
<dbReference type="Proteomes" id="UP000030377">
    <property type="component" value="Unassembled WGS sequence"/>
</dbReference>
<dbReference type="AlphaFoldDB" id="A0A0A3XL35"/>
<dbReference type="RefSeq" id="WP_028155990.1">
    <property type="nucleotide sequence ID" value="NZ_JANUDC010000001.1"/>
</dbReference>
<evidence type="ECO:0008006" key="3">
    <source>
        <dbReference type="Google" id="ProtNLM"/>
    </source>
</evidence>
<dbReference type="EMBL" id="JRPN01000028">
    <property type="protein sequence ID" value="KGT75035.1"/>
    <property type="molecule type" value="Genomic_DNA"/>
</dbReference>
<dbReference type="Gene3D" id="3.90.70.10">
    <property type="entry name" value="Cysteine proteinases"/>
    <property type="match status" value="1"/>
</dbReference>
<gene>
    <name evidence="1" type="ORF">MA20_37520</name>
</gene>
<comment type="caution">
    <text evidence="1">The sequence shown here is derived from an EMBL/GenBank/DDBJ whole genome shotgun (WGS) entry which is preliminary data.</text>
</comment>
<sequence>MGVEEISVIERTRIALAPDFTMQHQCHINWCWAAVASSISRYYDETSIFTQCHIADLELNRHDCCDFPCGTPGLEFDVTHTLGSPLNRVRCLALLAYDQRATRMEVQQEISAGRPICVRTVWSGDEDEEGPAHFVAIVGYLEDTDSLVIEDPLYGSTPEIQFDRFCSNYRDAKGVWTDTYFSKPPV</sequence>
<protein>
    <recommendedName>
        <fullName evidence="3">Peptidase C39-like domain-containing protein</fullName>
    </recommendedName>
</protein>
<proteinExistence type="predicted"/>
<dbReference type="Pfam" id="PF12385">
    <property type="entry name" value="Peptidase_C70"/>
    <property type="match status" value="1"/>
</dbReference>
<evidence type="ECO:0000313" key="2">
    <source>
        <dbReference type="Proteomes" id="UP000030377"/>
    </source>
</evidence>
<evidence type="ECO:0000313" key="1">
    <source>
        <dbReference type="EMBL" id="KGT75035.1"/>
    </source>
</evidence>
<dbReference type="STRING" id="375.BKD09_RS25210"/>
<name>A0A0A3XL35_BRAJP</name>